<name>A0ABR2AK14_9ROSI</name>
<protein>
    <submittedName>
        <fullName evidence="1">Uncharacterized protein</fullName>
    </submittedName>
</protein>
<evidence type="ECO:0000313" key="1">
    <source>
        <dbReference type="EMBL" id="KAK8493765.1"/>
    </source>
</evidence>
<dbReference type="EMBL" id="JBBPBM010000596">
    <property type="protein sequence ID" value="KAK8493765.1"/>
    <property type="molecule type" value="Genomic_DNA"/>
</dbReference>
<sequence>MPLATIQFRSFNFGHGMGARTGDQGFAGFNIRMLIQLLDSTKSQMNGEMSFRGKKMRVNSHCFWSNMPLRTMDSHCFKILALARINPPHEIPAFSETTRDKMFNREE</sequence>
<gene>
    <name evidence="1" type="ORF">V6N12_017863</name>
</gene>
<proteinExistence type="predicted"/>
<keyword evidence="2" id="KW-1185">Reference proteome</keyword>
<evidence type="ECO:0000313" key="2">
    <source>
        <dbReference type="Proteomes" id="UP001472677"/>
    </source>
</evidence>
<organism evidence="1 2">
    <name type="scientific">Hibiscus sabdariffa</name>
    <name type="common">roselle</name>
    <dbReference type="NCBI Taxonomy" id="183260"/>
    <lineage>
        <taxon>Eukaryota</taxon>
        <taxon>Viridiplantae</taxon>
        <taxon>Streptophyta</taxon>
        <taxon>Embryophyta</taxon>
        <taxon>Tracheophyta</taxon>
        <taxon>Spermatophyta</taxon>
        <taxon>Magnoliopsida</taxon>
        <taxon>eudicotyledons</taxon>
        <taxon>Gunneridae</taxon>
        <taxon>Pentapetalae</taxon>
        <taxon>rosids</taxon>
        <taxon>malvids</taxon>
        <taxon>Malvales</taxon>
        <taxon>Malvaceae</taxon>
        <taxon>Malvoideae</taxon>
        <taxon>Hibiscus</taxon>
    </lineage>
</organism>
<dbReference type="Proteomes" id="UP001472677">
    <property type="component" value="Unassembled WGS sequence"/>
</dbReference>
<reference evidence="1 2" key="1">
    <citation type="journal article" date="2024" name="G3 (Bethesda)">
        <title>Genome assembly of Hibiscus sabdariffa L. provides insights into metabolisms of medicinal natural products.</title>
        <authorList>
            <person name="Kim T."/>
        </authorList>
    </citation>
    <scope>NUCLEOTIDE SEQUENCE [LARGE SCALE GENOMIC DNA]</scope>
    <source>
        <strain evidence="1">TK-2024</strain>
        <tissue evidence="1">Old leaves</tissue>
    </source>
</reference>
<comment type="caution">
    <text evidence="1">The sequence shown here is derived from an EMBL/GenBank/DDBJ whole genome shotgun (WGS) entry which is preliminary data.</text>
</comment>
<accession>A0ABR2AK14</accession>